<dbReference type="GO" id="GO:0009055">
    <property type="term" value="F:electron transfer activity"/>
    <property type="evidence" value="ECO:0007669"/>
    <property type="project" value="InterPro"/>
</dbReference>
<dbReference type="FunFam" id="2.60.40.420:FF:000067">
    <property type="entry name" value="Cupredoxin superfamily protein"/>
    <property type="match status" value="1"/>
</dbReference>
<feature type="chain" id="PRO_5015417115" description="Phytocyanin domain-containing protein" evidence="12">
    <location>
        <begin position="33"/>
        <end position="180"/>
    </location>
</feature>
<dbReference type="InterPro" id="IPR003245">
    <property type="entry name" value="Phytocyanin_dom"/>
</dbReference>
<dbReference type="SUPFAM" id="SSF49503">
    <property type="entry name" value="Cupredoxins"/>
    <property type="match status" value="1"/>
</dbReference>
<feature type="domain" description="Phytocyanin" evidence="13">
    <location>
        <begin position="33"/>
        <end position="135"/>
    </location>
</feature>
<evidence type="ECO:0000256" key="8">
    <source>
        <dbReference type="ARBA" id="ARBA00023008"/>
    </source>
</evidence>
<accession>A0A2S3HG79</accession>
<dbReference type="PANTHER" id="PTHR33021">
    <property type="entry name" value="BLUE COPPER PROTEIN"/>
    <property type="match status" value="1"/>
</dbReference>
<proteinExistence type="predicted"/>
<evidence type="ECO:0000256" key="1">
    <source>
        <dbReference type="ARBA" id="ARBA00004479"/>
    </source>
</evidence>
<keyword evidence="8" id="KW-0186">Copper</keyword>
<keyword evidence="5 12" id="KW-0732">Signal</keyword>
<dbReference type="AlphaFoldDB" id="A0A2S3HG79"/>
<reference evidence="14" key="1">
    <citation type="submission" date="2018-04" db="EMBL/GenBank/DDBJ databases">
        <title>WGS assembly of Panicum hallii.</title>
        <authorList>
            <person name="Lovell J."/>
            <person name="Jenkins J."/>
            <person name="Lowry D."/>
            <person name="Mamidi S."/>
            <person name="Sreedasyam A."/>
            <person name="Weng X."/>
            <person name="Barry K."/>
            <person name="Bonette J."/>
            <person name="Campitelli B."/>
            <person name="Daum C."/>
            <person name="Gordon S."/>
            <person name="Gould B."/>
            <person name="Lipzen A."/>
            <person name="Macqueen A."/>
            <person name="Palacio-Mejia J."/>
            <person name="Plott C."/>
            <person name="Shakirov E."/>
            <person name="Shu S."/>
            <person name="Yoshinaga Y."/>
            <person name="Zane M."/>
            <person name="Rokhsar D."/>
            <person name="Grimwood J."/>
            <person name="Schmutz J."/>
            <person name="Juenger T."/>
        </authorList>
    </citation>
    <scope>NUCLEOTIDE SEQUENCE [LARGE SCALE GENOMIC DNA]</scope>
    <source>
        <strain evidence="14">FIL2</strain>
    </source>
</reference>
<comment type="subcellular location">
    <subcellularLocation>
        <location evidence="1">Membrane</location>
        <topology evidence="1">Single-pass type I membrane protein</topology>
    </subcellularLocation>
</comment>
<dbReference type="GO" id="GO:0046872">
    <property type="term" value="F:metal ion binding"/>
    <property type="evidence" value="ECO:0007669"/>
    <property type="project" value="UniProtKB-KW"/>
</dbReference>
<keyword evidence="11" id="KW-0325">Glycoprotein</keyword>
<sequence>MPGSMGRGTVALVARALAAALLLWPWPQRAGAAEYVVGDVAFGWDSGVNYAAWAREHAFAVGDVLVFQYVSSQHNVYEVSEGTYWSCDTGGNGVRVKYTSGYDRVVLAEARTYWFICDFPDHCLGGMKVAVNVSAAASPSPDVPRPSADGSNSNAASLAGEGRRGWVAWGLALGAAVLMN</sequence>
<dbReference type="PROSITE" id="PS51485">
    <property type="entry name" value="PHYTOCYANIN"/>
    <property type="match status" value="1"/>
</dbReference>
<dbReference type="InterPro" id="IPR028871">
    <property type="entry name" value="BlueCu_1_BS"/>
</dbReference>
<evidence type="ECO:0000259" key="13">
    <source>
        <dbReference type="PROSITE" id="PS51485"/>
    </source>
</evidence>
<evidence type="ECO:0000313" key="14">
    <source>
        <dbReference type="EMBL" id="PAN22316.1"/>
    </source>
</evidence>
<dbReference type="Proteomes" id="UP000243499">
    <property type="component" value="Chromosome 4"/>
</dbReference>
<evidence type="ECO:0000256" key="3">
    <source>
        <dbReference type="ARBA" id="ARBA00022692"/>
    </source>
</evidence>
<dbReference type="GO" id="GO:0005886">
    <property type="term" value="C:plasma membrane"/>
    <property type="evidence" value="ECO:0007669"/>
    <property type="project" value="TreeGrafter"/>
</dbReference>
<evidence type="ECO:0000256" key="10">
    <source>
        <dbReference type="ARBA" id="ARBA00023157"/>
    </source>
</evidence>
<evidence type="ECO:0000256" key="2">
    <source>
        <dbReference type="ARBA" id="ARBA00022448"/>
    </source>
</evidence>
<keyword evidence="9" id="KW-0472">Membrane</keyword>
<dbReference type="Gramene" id="PAN22316">
    <property type="protein sequence ID" value="PAN22316"/>
    <property type="gene ID" value="PAHAL_4G011200"/>
</dbReference>
<evidence type="ECO:0000256" key="7">
    <source>
        <dbReference type="ARBA" id="ARBA00022989"/>
    </source>
</evidence>
<gene>
    <name evidence="14" type="ORF">PAHAL_4G011200</name>
</gene>
<keyword evidence="7" id="KW-1133">Transmembrane helix</keyword>
<organism evidence="14">
    <name type="scientific">Panicum hallii</name>
    <dbReference type="NCBI Taxonomy" id="206008"/>
    <lineage>
        <taxon>Eukaryota</taxon>
        <taxon>Viridiplantae</taxon>
        <taxon>Streptophyta</taxon>
        <taxon>Embryophyta</taxon>
        <taxon>Tracheophyta</taxon>
        <taxon>Spermatophyta</taxon>
        <taxon>Magnoliopsida</taxon>
        <taxon>Liliopsida</taxon>
        <taxon>Poales</taxon>
        <taxon>Poaceae</taxon>
        <taxon>PACMAD clade</taxon>
        <taxon>Panicoideae</taxon>
        <taxon>Panicodae</taxon>
        <taxon>Paniceae</taxon>
        <taxon>Panicinae</taxon>
        <taxon>Panicum</taxon>
        <taxon>Panicum sect. Panicum</taxon>
    </lineage>
</organism>
<evidence type="ECO:0000256" key="4">
    <source>
        <dbReference type="ARBA" id="ARBA00022723"/>
    </source>
</evidence>
<dbReference type="Pfam" id="PF02298">
    <property type="entry name" value="Cu_bind_like"/>
    <property type="match status" value="1"/>
</dbReference>
<dbReference type="PANTHER" id="PTHR33021:SF554">
    <property type="entry name" value="OS06G0721800 PROTEIN"/>
    <property type="match status" value="1"/>
</dbReference>
<keyword evidence="4" id="KW-0479">Metal-binding</keyword>
<dbReference type="InterPro" id="IPR039391">
    <property type="entry name" value="Phytocyanin-like"/>
</dbReference>
<keyword evidence="3" id="KW-0812">Transmembrane</keyword>
<feature type="signal peptide" evidence="12">
    <location>
        <begin position="1"/>
        <end position="32"/>
    </location>
</feature>
<dbReference type="EMBL" id="CM008049">
    <property type="protein sequence ID" value="PAN22316.1"/>
    <property type="molecule type" value="Genomic_DNA"/>
</dbReference>
<evidence type="ECO:0000256" key="11">
    <source>
        <dbReference type="ARBA" id="ARBA00023180"/>
    </source>
</evidence>
<evidence type="ECO:0000256" key="12">
    <source>
        <dbReference type="SAM" id="SignalP"/>
    </source>
</evidence>
<keyword evidence="10" id="KW-1015">Disulfide bond</keyword>
<evidence type="ECO:0000256" key="6">
    <source>
        <dbReference type="ARBA" id="ARBA00022982"/>
    </source>
</evidence>
<dbReference type="CDD" id="cd04216">
    <property type="entry name" value="Phytocyanin"/>
    <property type="match status" value="1"/>
</dbReference>
<protein>
    <recommendedName>
        <fullName evidence="13">Phytocyanin domain-containing protein</fullName>
    </recommendedName>
</protein>
<keyword evidence="2" id="KW-0813">Transport</keyword>
<dbReference type="InterPro" id="IPR008972">
    <property type="entry name" value="Cupredoxin"/>
</dbReference>
<evidence type="ECO:0000256" key="9">
    <source>
        <dbReference type="ARBA" id="ARBA00023136"/>
    </source>
</evidence>
<dbReference type="GO" id="GO:0009610">
    <property type="term" value="P:response to symbiotic fungus"/>
    <property type="evidence" value="ECO:0007669"/>
    <property type="project" value="UniProtKB-ARBA"/>
</dbReference>
<name>A0A2S3HG79_9POAL</name>
<dbReference type="PROSITE" id="PS00196">
    <property type="entry name" value="COPPER_BLUE"/>
    <property type="match status" value="1"/>
</dbReference>
<evidence type="ECO:0000256" key="5">
    <source>
        <dbReference type="ARBA" id="ARBA00022729"/>
    </source>
</evidence>
<dbReference type="Gene3D" id="2.60.40.420">
    <property type="entry name" value="Cupredoxins - blue copper proteins"/>
    <property type="match status" value="1"/>
</dbReference>
<keyword evidence="6" id="KW-0249">Electron transport</keyword>